<organism evidence="7 8">
    <name type="scientific">Janibacter alkaliphilus</name>
    <dbReference type="NCBI Taxonomy" id="1069963"/>
    <lineage>
        <taxon>Bacteria</taxon>
        <taxon>Bacillati</taxon>
        <taxon>Actinomycetota</taxon>
        <taxon>Actinomycetes</taxon>
        <taxon>Micrococcales</taxon>
        <taxon>Intrasporangiaceae</taxon>
        <taxon>Janibacter</taxon>
    </lineage>
</organism>
<dbReference type="PANTHER" id="PTHR45790:SF3">
    <property type="entry name" value="S-ADENOSYL-L-METHIONINE-DEPENDENT UROPORPHYRINOGEN III METHYLTRANSFERASE, CHLOROPLASTIC"/>
    <property type="match status" value="1"/>
</dbReference>
<dbReference type="GO" id="GO:0019354">
    <property type="term" value="P:siroheme biosynthetic process"/>
    <property type="evidence" value="ECO:0007669"/>
    <property type="project" value="InterPro"/>
</dbReference>
<dbReference type="EC" id="2.1.1.107" evidence="1"/>
<reference evidence="7 8" key="1">
    <citation type="submission" date="2020-07" db="EMBL/GenBank/DDBJ databases">
        <title>Sequencing the genomes of 1000 actinobacteria strains.</title>
        <authorList>
            <person name="Klenk H.-P."/>
        </authorList>
    </citation>
    <scope>NUCLEOTIDE SEQUENCE [LARGE SCALE GENOMIC DNA]</scope>
    <source>
        <strain evidence="7 8">DSM 24723</strain>
    </source>
</reference>
<keyword evidence="7" id="KW-0456">Lyase</keyword>
<dbReference type="InterPro" id="IPR000878">
    <property type="entry name" value="4pyrrol_Mease"/>
</dbReference>
<keyword evidence="4" id="KW-0949">S-adenosyl-L-methionine</keyword>
<evidence type="ECO:0000256" key="2">
    <source>
        <dbReference type="ARBA" id="ARBA00022603"/>
    </source>
</evidence>
<evidence type="ECO:0000256" key="5">
    <source>
        <dbReference type="ARBA" id="ARBA00023244"/>
    </source>
</evidence>
<gene>
    <name evidence="7" type="ORF">BJY28_001411</name>
</gene>
<dbReference type="NCBIfam" id="TIGR01469">
    <property type="entry name" value="cobA_cysG_Cterm"/>
    <property type="match status" value="1"/>
</dbReference>
<keyword evidence="7" id="KW-0560">Oxidoreductase</keyword>
<evidence type="ECO:0000313" key="8">
    <source>
        <dbReference type="Proteomes" id="UP000592181"/>
    </source>
</evidence>
<feature type="domain" description="Tetrapyrrole methylase" evidence="6">
    <location>
        <begin position="23"/>
        <end position="230"/>
    </location>
</feature>
<name>A0A852X0U9_9MICO</name>
<dbReference type="RefSeq" id="WP_179462378.1">
    <property type="nucleotide sequence ID" value="NZ_JACBZX010000001.1"/>
</dbReference>
<evidence type="ECO:0000313" key="7">
    <source>
        <dbReference type="EMBL" id="NYG36942.1"/>
    </source>
</evidence>
<keyword evidence="2 7" id="KW-0489">Methyltransferase</keyword>
<dbReference type="Gene3D" id="3.30.950.10">
    <property type="entry name" value="Methyltransferase, Cobalt-precorrin-4 Transmethylase, Domain 2"/>
    <property type="match status" value="1"/>
</dbReference>
<keyword evidence="8" id="KW-1185">Reference proteome</keyword>
<protein>
    <recommendedName>
        <fullName evidence="1">uroporphyrinogen-III C-methyltransferase</fullName>
        <ecNumber evidence="1">2.1.1.107</ecNumber>
    </recommendedName>
</protein>
<sequence length="270" mass="27323">MTRPGILGLRRARTHRRPGPGRVLVVGGGPGAEDLITVRAARALAEADVVVTDRLGPSGLLSDLPPHVEVIDVGKAPGHHRATQEEINALLVERAGRGLVVVRLKGGDPFVFGRGGEEVRACRAAGVDVEVVPGLSSAVAVPALGDVPVTHRGLVSGALVVHGHDELPESARAVAAVGGSTIVILMGVMHLARHAADLVAAGADPATPVAVVEEGSTPRQRVVRADLGSIGEVAAHAQVRSPAVIVVGEVAAEGFLGEISTVATDVAASA</sequence>
<evidence type="ECO:0000256" key="1">
    <source>
        <dbReference type="ARBA" id="ARBA00012162"/>
    </source>
</evidence>
<keyword evidence="5" id="KW-0627">Porphyrin biosynthesis</keyword>
<dbReference type="Gene3D" id="3.40.1010.10">
    <property type="entry name" value="Cobalt-precorrin-4 Transmethylase, Domain 1"/>
    <property type="match status" value="1"/>
</dbReference>
<dbReference type="Pfam" id="PF00590">
    <property type="entry name" value="TP_methylase"/>
    <property type="match status" value="1"/>
</dbReference>
<dbReference type="AlphaFoldDB" id="A0A852X0U9"/>
<dbReference type="FunFam" id="3.40.1010.10:FF:000001">
    <property type="entry name" value="Siroheme synthase"/>
    <property type="match status" value="1"/>
</dbReference>
<dbReference type="GO" id="GO:0004851">
    <property type="term" value="F:uroporphyrin-III C-methyltransferase activity"/>
    <property type="evidence" value="ECO:0007669"/>
    <property type="project" value="UniProtKB-EC"/>
</dbReference>
<dbReference type="InterPro" id="IPR006366">
    <property type="entry name" value="CobA/CysG_C"/>
</dbReference>
<dbReference type="Proteomes" id="UP000592181">
    <property type="component" value="Unassembled WGS sequence"/>
</dbReference>
<dbReference type="GO" id="GO:0016829">
    <property type="term" value="F:lyase activity"/>
    <property type="evidence" value="ECO:0007669"/>
    <property type="project" value="UniProtKB-KW"/>
</dbReference>
<evidence type="ECO:0000259" key="6">
    <source>
        <dbReference type="Pfam" id="PF00590"/>
    </source>
</evidence>
<dbReference type="EMBL" id="JACBZX010000001">
    <property type="protein sequence ID" value="NYG36942.1"/>
    <property type="molecule type" value="Genomic_DNA"/>
</dbReference>
<dbReference type="PANTHER" id="PTHR45790">
    <property type="entry name" value="SIROHEME SYNTHASE-RELATED"/>
    <property type="match status" value="1"/>
</dbReference>
<comment type="caution">
    <text evidence="7">The sequence shown here is derived from an EMBL/GenBank/DDBJ whole genome shotgun (WGS) entry which is preliminary data.</text>
</comment>
<dbReference type="InterPro" id="IPR050161">
    <property type="entry name" value="Siro_Cobalamin_biosynth"/>
</dbReference>
<dbReference type="GO" id="GO:0032259">
    <property type="term" value="P:methylation"/>
    <property type="evidence" value="ECO:0007669"/>
    <property type="project" value="UniProtKB-KW"/>
</dbReference>
<evidence type="ECO:0000256" key="3">
    <source>
        <dbReference type="ARBA" id="ARBA00022679"/>
    </source>
</evidence>
<dbReference type="InterPro" id="IPR035996">
    <property type="entry name" value="4pyrrol_Methylase_sf"/>
</dbReference>
<evidence type="ECO:0000256" key="4">
    <source>
        <dbReference type="ARBA" id="ARBA00022691"/>
    </source>
</evidence>
<dbReference type="InterPro" id="IPR014776">
    <property type="entry name" value="4pyrrole_Mease_sub2"/>
</dbReference>
<dbReference type="CDD" id="cd11642">
    <property type="entry name" value="SUMT"/>
    <property type="match status" value="1"/>
</dbReference>
<accession>A0A852X0U9</accession>
<dbReference type="NCBIfam" id="NF004790">
    <property type="entry name" value="PRK06136.1"/>
    <property type="match status" value="1"/>
</dbReference>
<proteinExistence type="predicted"/>
<dbReference type="SUPFAM" id="SSF53790">
    <property type="entry name" value="Tetrapyrrole methylase"/>
    <property type="match status" value="1"/>
</dbReference>
<dbReference type="InterPro" id="IPR014777">
    <property type="entry name" value="4pyrrole_Mease_sub1"/>
</dbReference>
<dbReference type="GO" id="GO:0016491">
    <property type="term" value="F:oxidoreductase activity"/>
    <property type="evidence" value="ECO:0007669"/>
    <property type="project" value="UniProtKB-KW"/>
</dbReference>
<keyword evidence="3 7" id="KW-0808">Transferase</keyword>